<dbReference type="InterPro" id="IPR007621">
    <property type="entry name" value="TPM_dom"/>
</dbReference>
<dbReference type="OrthoDB" id="9810918at2"/>
<keyword evidence="4" id="KW-1185">Reference proteome</keyword>
<evidence type="ECO:0000313" key="3">
    <source>
        <dbReference type="EMBL" id="MUV03809.1"/>
    </source>
</evidence>
<accession>A0A6N8HAY6</accession>
<name>A0A6N8HAY6_9FLAO</name>
<feature type="domain" description="TPM" evidence="2">
    <location>
        <begin position="37"/>
        <end position="161"/>
    </location>
</feature>
<sequence length="164" mass="19123">MKSKIAYFAFFIIFPFCFISAQEKEQQTVFPTPIGYVNDFEGLYTPEQIEELEKLITDFENETTNEIAIITIDNIENYTDFYEYALDLSKKWSVGKADKNNGLIIIFSKTLRKVRINTGTGTQQVISDEFCKKLIDNYLIPNFKANKYYEGARETLLALFEVWK</sequence>
<evidence type="ECO:0000259" key="2">
    <source>
        <dbReference type="Pfam" id="PF04536"/>
    </source>
</evidence>
<protein>
    <submittedName>
        <fullName evidence="3">TPM domain-containing protein</fullName>
    </submittedName>
</protein>
<comment type="caution">
    <text evidence="3">The sequence shown here is derived from an EMBL/GenBank/DDBJ whole genome shotgun (WGS) entry which is preliminary data.</text>
</comment>
<reference evidence="3 4" key="1">
    <citation type="submission" date="2019-12" db="EMBL/GenBank/DDBJ databases">
        <authorList>
            <person name="Sun J.-Q."/>
        </authorList>
    </citation>
    <scope>NUCLEOTIDE SEQUENCE [LARGE SCALE GENOMIC DNA]</scope>
    <source>
        <strain evidence="3 4">JCM 17928</strain>
    </source>
</reference>
<proteinExistence type="predicted"/>
<dbReference type="Gene3D" id="3.10.310.50">
    <property type="match status" value="1"/>
</dbReference>
<keyword evidence="1" id="KW-0732">Signal</keyword>
<gene>
    <name evidence="3" type="ORF">GN157_08820</name>
</gene>
<evidence type="ECO:0000313" key="4">
    <source>
        <dbReference type="Proteomes" id="UP000433945"/>
    </source>
</evidence>
<organism evidence="3 4">
    <name type="scientific">Flavobacterium rakeshii</name>
    <dbReference type="NCBI Taxonomy" id="1038845"/>
    <lineage>
        <taxon>Bacteria</taxon>
        <taxon>Pseudomonadati</taxon>
        <taxon>Bacteroidota</taxon>
        <taxon>Flavobacteriia</taxon>
        <taxon>Flavobacteriales</taxon>
        <taxon>Flavobacteriaceae</taxon>
        <taxon>Flavobacterium</taxon>
    </lineage>
</organism>
<dbReference type="PANTHER" id="PTHR30373">
    <property type="entry name" value="UPF0603 PROTEIN YGCG"/>
    <property type="match status" value="1"/>
</dbReference>
<dbReference type="Proteomes" id="UP000433945">
    <property type="component" value="Unassembled WGS sequence"/>
</dbReference>
<feature type="signal peptide" evidence="1">
    <location>
        <begin position="1"/>
        <end position="21"/>
    </location>
</feature>
<dbReference type="Pfam" id="PF04536">
    <property type="entry name" value="TPM_phosphatase"/>
    <property type="match status" value="1"/>
</dbReference>
<dbReference type="RefSeq" id="WP_157483044.1">
    <property type="nucleotide sequence ID" value="NZ_WOWP01000026.1"/>
</dbReference>
<dbReference type="EMBL" id="WOWP01000026">
    <property type="protein sequence ID" value="MUV03809.1"/>
    <property type="molecule type" value="Genomic_DNA"/>
</dbReference>
<dbReference type="PANTHER" id="PTHR30373:SF2">
    <property type="entry name" value="UPF0603 PROTEIN YGCG"/>
    <property type="match status" value="1"/>
</dbReference>
<feature type="chain" id="PRO_5026854399" evidence="1">
    <location>
        <begin position="22"/>
        <end position="164"/>
    </location>
</feature>
<evidence type="ECO:0000256" key="1">
    <source>
        <dbReference type="SAM" id="SignalP"/>
    </source>
</evidence>
<dbReference type="AlphaFoldDB" id="A0A6N8HAY6"/>